<dbReference type="EMBL" id="MN740217">
    <property type="protein sequence ID" value="QHT94177.1"/>
    <property type="molecule type" value="Genomic_DNA"/>
</dbReference>
<dbReference type="AlphaFoldDB" id="A0A6C0IQL0"/>
<accession>A0A6C0IQL0</accession>
<proteinExistence type="predicted"/>
<reference evidence="2" key="1">
    <citation type="journal article" date="2020" name="Nature">
        <title>Giant virus diversity and host interactions through global metagenomics.</title>
        <authorList>
            <person name="Schulz F."/>
            <person name="Roux S."/>
            <person name="Paez-Espino D."/>
            <person name="Jungbluth S."/>
            <person name="Walsh D.A."/>
            <person name="Denef V.J."/>
            <person name="McMahon K.D."/>
            <person name="Konstantinidis K.T."/>
            <person name="Eloe-Fadrosh E.A."/>
            <person name="Kyrpides N.C."/>
            <person name="Woyke T."/>
        </authorList>
    </citation>
    <scope>NUCLEOTIDE SEQUENCE</scope>
    <source>
        <strain evidence="2">GVMAG-M-3300024258-28</strain>
    </source>
</reference>
<feature type="region of interest" description="Disordered" evidence="1">
    <location>
        <begin position="466"/>
        <end position="522"/>
    </location>
</feature>
<evidence type="ECO:0000313" key="2">
    <source>
        <dbReference type="EMBL" id="QHT94177.1"/>
    </source>
</evidence>
<sequence>MKIFYSILGLLVGIRNETYDKFINEEYVNGTSVVLSCINCPYIVLAFLFNSYTNSHYQGDFFENVHTKFKCVDSFLKNEFIDRVSVLNLFNKAQKHYMTLSRFVHMVKLKYAKNGNEEDMYLNTLCENKTKYCCILHANRKYYFTVFDLKGIINTTLSNNEYGFIEPLTLKNPYNNIPFTQANLYTIYFFFKFNYYNIPTLFHLYFTMNFDLSAFANNCEYYIKKQNTLNRIKGLNPTKKRKEIESMFYYFNDHQIQQNRFEYIHKDFPNELLFTIMEPYLKLYLLAKNSSLVKEKNRYRDEFFYKMEDFVSFNPKFGRKYIHKNGFTNTRTIKYEDKHPSLIQYSRSQFHTSHIEHIPFIDYSNNTANNNNYFQMERQRPVPSRFIQDRLIDTTEVDSQSGIISTTIDSPSGLLSTILSTANQDDTNRDMLRLFLTHNQGYNSNPDSTQVIDDDTFLLQLDISSNDIDQSTPPIPPPTPRATRRTTNYPPIPPPTPRATRRTTNYPPIPPPTPRATRRTSQEHILSDRVDIFDSDSISDTSVDFDSQELIRNDSIDDIVMEIDELQSDSDSILSDSDSILSDNSE</sequence>
<evidence type="ECO:0000256" key="1">
    <source>
        <dbReference type="SAM" id="MobiDB-lite"/>
    </source>
</evidence>
<organism evidence="2">
    <name type="scientific">viral metagenome</name>
    <dbReference type="NCBI Taxonomy" id="1070528"/>
    <lineage>
        <taxon>unclassified sequences</taxon>
        <taxon>metagenomes</taxon>
        <taxon>organismal metagenomes</taxon>
    </lineage>
</organism>
<protein>
    <submittedName>
        <fullName evidence="2">Uncharacterized protein</fullName>
    </submittedName>
</protein>
<name>A0A6C0IQL0_9ZZZZ</name>